<evidence type="ECO:0000313" key="1">
    <source>
        <dbReference type="Proteomes" id="UP000887576"/>
    </source>
</evidence>
<accession>A0AC34PW27</accession>
<protein>
    <submittedName>
        <fullName evidence="2">IgGFc-binding protein N-terminal domain-containing protein</fullName>
    </submittedName>
</protein>
<dbReference type="Proteomes" id="UP000887576">
    <property type="component" value="Unplaced"/>
</dbReference>
<sequence>MAGTNYIVTLPMSYPTKIYDMAQFQVLYFIPATLDDYYNNTITVQMINAFREEKPVSETYNGLTYLYYFGWSRLHSTNQPTFYITSTKRIMVVAAVTCTPTSTGGSNGVCDYAAYMPPRSYTQDCSQYAYDLHAFDTTNAVNFYVAPPVWINCQTSPVNIASQYSYTQPCFDQINYINSVAFQAPLKLISDSSAAFRSDSALLQVTRLGGVDLEGHNSGAFLTHMPGIGSFVQGVQYFLIFSQDAHLEVVTTGTNVTVNGIKCDHRSVLPNPLGQWFYFLCNITGGPDVLHYVYSPTPFMATVIGHDDSGLPVAYGFEVAYNSPRIGAPYTISTTAIPTTTATKATTTPITDSTMTTTSCIDSTICC</sequence>
<evidence type="ECO:0000313" key="2">
    <source>
        <dbReference type="WBParaSite" id="JU765_v2.g10516.t1"/>
    </source>
</evidence>
<proteinExistence type="predicted"/>
<organism evidence="1 2">
    <name type="scientific">Panagrolaimus sp. JU765</name>
    <dbReference type="NCBI Taxonomy" id="591449"/>
    <lineage>
        <taxon>Eukaryota</taxon>
        <taxon>Metazoa</taxon>
        <taxon>Ecdysozoa</taxon>
        <taxon>Nematoda</taxon>
        <taxon>Chromadorea</taxon>
        <taxon>Rhabditida</taxon>
        <taxon>Tylenchina</taxon>
        <taxon>Panagrolaimomorpha</taxon>
        <taxon>Panagrolaimoidea</taxon>
        <taxon>Panagrolaimidae</taxon>
        <taxon>Panagrolaimus</taxon>
    </lineage>
</organism>
<dbReference type="WBParaSite" id="JU765_v2.g10516.t1">
    <property type="protein sequence ID" value="JU765_v2.g10516.t1"/>
    <property type="gene ID" value="JU765_v2.g10516"/>
</dbReference>
<name>A0AC34PW27_9BILA</name>
<reference evidence="2" key="1">
    <citation type="submission" date="2022-11" db="UniProtKB">
        <authorList>
            <consortium name="WormBaseParasite"/>
        </authorList>
    </citation>
    <scope>IDENTIFICATION</scope>
</reference>